<evidence type="ECO:0000313" key="2">
    <source>
        <dbReference type="Proteomes" id="UP000626109"/>
    </source>
</evidence>
<reference evidence="1" key="1">
    <citation type="submission" date="2021-02" db="EMBL/GenBank/DDBJ databases">
        <authorList>
            <person name="Dougan E. K."/>
            <person name="Rhodes N."/>
            <person name="Thang M."/>
            <person name="Chan C."/>
        </authorList>
    </citation>
    <scope>NUCLEOTIDE SEQUENCE</scope>
</reference>
<protein>
    <submittedName>
        <fullName evidence="1">Uncharacterized protein</fullName>
    </submittedName>
</protein>
<sequence>MLCMLQESMEEMYKWIYELQAKGIYELQSSKVDLRHWLCMLNKHDVLQDTMEEMSKWIYELQAVHKSHPLWWDETWFYALLFHPRVSQAQCLLLLWLQAPTRCMQDVVSCWAPL</sequence>
<dbReference type="EMBL" id="CAJNNW010031062">
    <property type="protein sequence ID" value="CAE8705803.1"/>
    <property type="molecule type" value="Genomic_DNA"/>
</dbReference>
<organism evidence="1 2">
    <name type="scientific">Polarella glacialis</name>
    <name type="common">Dinoflagellate</name>
    <dbReference type="NCBI Taxonomy" id="89957"/>
    <lineage>
        <taxon>Eukaryota</taxon>
        <taxon>Sar</taxon>
        <taxon>Alveolata</taxon>
        <taxon>Dinophyceae</taxon>
        <taxon>Suessiales</taxon>
        <taxon>Suessiaceae</taxon>
        <taxon>Polarella</taxon>
    </lineage>
</organism>
<comment type="caution">
    <text evidence="1">The sequence shown here is derived from an EMBL/GenBank/DDBJ whole genome shotgun (WGS) entry which is preliminary data.</text>
</comment>
<evidence type="ECO:0000313" key="1">
    <source>
        <dbReference type="EMBL" id="CAE8705803.1"/>
    </source>
</evidence>
<dbReference type="AlphaFoldDB" id="A0A813KJ60"/>
<accession>A0A813KJ60</accession>
<name>A0A813KJ60_POLGL</name>
<gene>
    <name evidence="1" type="ORF">PGLA2088_LOCUS33897</name>
</gene>
<dbReference type="Proteomes" id="UP000626109">
    <property type="component" value="Unassembled WGS sequence"/>
</dbReference>
<proteinExistence type="predicted"/>